<evidence type="ECO:0000256" key="1">
    <source>
        <dbReference type="SAM" id="SignalP"/>
    </source>
</evidence>
<gene>
    <name evidence="2" type="ORF">RFN28_21105</name>
</gene>
<evidence type="ECO:0000313" key="3">
    <source>
        <dbReference type="Proteomes" id="UP001287059"/>
    </source>
</evidence>
<keyword evidence="3" id="KW-1185">Reference proteome</keyword>
<name>A0ABU4Y1V3_9HYPH</name>
<accession>A0ABU4Y1V3</accession>
<dbReference type="Proteomes" id="UP001287059">
    <property type="component" value="Unassembled WGS sequence"/>
</dbReference>
<feature type="signal peptide" evidence="1">
    <location>
        <begin position="1"/>
        <end position="37"/>
    </location>
</feature>
<dbReference type="EMBL" id="JAVIIW010000026">
    <property type="protein sequence ID" value="MDX8480934.1"/>
    <property type="molecule type" value="Genomic_DNA"/>
</dbReference>
<feature type="chain" id="PRO_5045688359" description="Secreted protein" evidence="1">
    <location>
        <begin position="38"/>
        <end position="125"/>
    </location>
</feature>
<evidence type="ECO:0000313" key="2">
    <source>
        <dbReference type="EMBL" id="MDX8480934.1"/>
    </source>
</evidence>
<protein>
    <recommendedName>
        <fullName evidence="4">Secreted protein</fullName>
    </recommendedName>
</protein>
<evidence type="ECO:0008006" key="4">
    <source>
        <dbReference type="Google" id="ProtNLM"/>
    </source>
</evidence>
<keyword evidence="1" id="KW-0732">Signal</keyword>
<comment type="caution">
    <text evidence="2">The sequence shown here is derived from an EMBL/GenBank/DDBJ whole genome shotgun (WGS) entry which is preliminary data.</text>
</comment>
<proteinExistence type="predicted"/>
<reference evidence="2 3" key="1">
    <citation type="submission" date="2023-08" db="EMBL/GenBank/DDBJ databases">
        <title>Implementing the SeqCode for naming new Mesorhizobium species isolated from Vachellia karroo root nodules.</title>
        <authorList>
            <person name="Van Lill M."/>
        </authorList>
    </citation>
    <scope>NUCLEOTIDE SEQUENCE [LARGE SCALE GENOMIC DNA]</scope>
    <source>
        <strain evidence="2 3">VK24D</strain>
    </source>
</reference>
<organism evidence="2 3">
    <name type="scientific">Mesorhizobium album</name>
    <dbReference type="NCBI Taxonomy" id="3072314"/>
    <lineage>
        <taxon>Bacteria</taxon>
        <taxon>Pseudomonadati</taxon>
        <taxon>Pseudomonadota</taxon>
        <taxon>Alphaproteobacteria</taxon>
        <taxon>Hyphomicrobiales</taxon>
        <taxon>Phyllobacteriaceae</taxon>
        <taxon>Mesorhizobium</taxon>
    </lineage>
</organism>
<dbReference type="RefSeq" id="WP_320289152.1">
    <property type="nucleotide sequence ID" value="NZ_JAVIIW010000026.1"/>
</dbReference>
<sequence length="125" mass="13190">MSVAKSRSAQAVRSAGRLLFPLSAAVGVAMLTATAGAHDAKPTAALPQGWSYPFACCANYDCKEVPQTSIGERPEGYVIKGTGEVVAYSDKRVKNSPDGEYHWCAHQAGLDAGKTICLFVPPPSY</sequence>